<sequence length="149" mass="16906">MNTSAENNLTTTSNVLSNPDDVFTTWIKGASGVAIVLSLPTNFYALWLILTGGKDLVASHFFTLNLSVSDILYCLCAFIFYLEKYIPVQDFKYVLSVMSGLIYCGRPMFQCCICVERYLAGIHPVLFLTYKHLRYKINNGKLPWIRCSH</sequence>
<proteinExistence type="predicted"/>
<accession>A0ACC2G833</accession>
<keyword evidence="2" id="KW-1185">Reference proteome</keyword>
<organism evidence="1 2">
    <name type="scientific">Dallia pectoralis</name>
    <name type="common">Alaska blackfish</name>
    <dbReference type="NCBI Taxonomy" id="75939"/>
    <lineage>
        <taxon>Eukaryota</taxon>
        <taxon>Metazoa</taxon>
        <taxon>Chordata</taxon>
        <taxon>Craniata</taxon>
        <taxon>Vertebrata</taxon>
        <taxon>Euteleostomi</taxon>
        <taxon>Actinopterygii</taxon>
        <taxon>Neopterygii</taxon>
        <taxon>Teleostei</taxon>
        <taxon>Protacanthopterygii</taxon>
        <taxon>Esociformes</taxon>
        <taxon>Umbridae</taxon>
        <taxon>Dallia</taxon>
    </lineage>
</organism>
<evidence type="ECO:0000313" key="2">
    <source>
        <dbReference type="Proteomes" id="UP001157502"/>
    </source>
</evidence>
<dbReference type="EMBL" id="CM055743">
    <property type="protein sequence ID" value="KAJ7999620.1"/>
    <property type="molecule type" value="Genomic_DNA"/>
</dbReference>
<gene>
    <name evidence="1" type="ORF">DPEC_G00196290</name>
</gene>
<protein>
    <submittedName>
        <fullName evidence="1">Uncharacterized protein</fullName>
    </submittedName>
</protein>
<comment type="caution">
    <text evidence="1">The sequence shown here is derived from an EMBL/GenBank/DDBJ whole genome shotgun (WGS) entry which is preliminary data.</text>
</comment>
<dbReference type="Proteomes" id="UP001157502">
    <property type="component" value="Chromosome 16"/>
</dbReference>
<name>A0ACC2G833_DALPE</name>
<evidence type="ECO:0000313" key="1">
    <source>
        <dbReference type="EMBL" id="KAJ7999620.1"/>
    </source>
</evidence>
<reference evidence="1" key="1">
    <citation type="submission" date="2021-05" db="EMBL/GenBank/DDBJ databases">
        <authorList>
            <person name="Pan Q."/>
            <person name="Jouanno E."/>
            <person name="Zahm M."/>
            <person name="Klopp C."/>
            <person name="Cabau C."/>
            <person name="Louis A."/>
            <person name="Berthelot C."/>
            <person name="Parey E."/>
            <person name="Roest Crollius H."/>
            <person name="Montfort J."/>
            <person name="Robinson-Rechavi M."/>
            <person name="Bouchez O."/>
            <person name="Lampietro C."/>
            <person name="Lopez Roques C."/>
            <person name="Donnadieu C."/>
            <person name="Postlethwait J."/>
            <person name="Bobe J."/>
            <person name="Dillon D."/>
            <person name="Chandos A."/>
            <person name="von Hippel F."/>
            <person name="Guiguen Y."/>
        </authorList>
    </citation>
    <scope>NUCLEOTIDE SEQUENCE</scope>
    <source>
        <strain evidence="1">YG-Jan2019</strain>
    </source>
</reference>